<reference evidence="1 2" key="1">
    <citation type="journal article" date="2008" name="Nature">
        <title>The genome of Laccaria bicolor provides insights into mycorrhizal symbiosis.</title>
        <authorList>
            <person name="Martin F."/>
            <person name="Aerts A."/>
            <person name="Ahren D."/>
            <person name="Brun A."/>
            <person name="Danchin E.G.J."/>
            <person name="Duchaussoy F."/>
            <person name="Gibon J."/>
            <person name="Kohler A."/>
            <person name="Lindquist E."/>
            <person name="Pereda V."/>
            <person name="Salamov A."/>
            <person name="Shapiro H.J."/>
            <person name="Wuyts J."/>
            <person name="Blaudez D."/>
            <person name="Buee M."/>
            <person name="Brokstein P."/>
            <person name="Canbaeck B."/>
            <person name="Cohen D."/>
            <person name="Courty P.E."/>
            <person name="Coutinho P.M."/>
            <person name="Delaruelle C."/>
            <person name="Detter J.C."/>
            <person name="Deveau A."/>
            <person name="DiFazio S."/>
            <person name="Duplessis S."/>
            <person name="Fraissinet-Tachet L."/>
            <person name="Lucic E."/>
            <person name="Frey-Klett P."/>
            <person name="Fourrey C."/>
            <person name="Feussner I."/>
            <person name="Gay G."/>
            <person name="Grimwood J."/>
            <person name="Hoegger P.J."/>
            <person name="Jain P."/>
            <person name="Kilaru S."/>
            <person name="Labbe J."/>
            <person name="Lin Y.C."/>
            <person name="Legue V."/>
            <person name="Le Tacon F."/>
            <person name="Marmeisse R."/>
            <person name="Melayah D."/>
            <person name="Montanini B."/>
            <person name="Muratet M."/>
            <person name="Nehls U."/>
            <person name="Niculita-Hirzel H."/>
            <person name="Oudot-Le Secq M.P."/>
            <person name="Peter M."/>
            <person name="Quesneville H."/>
            <person name="Rajashekar B."/>
            <person name="Reich M."/>
            <person name="Rouhier N."/>
            <person name="Schmutz J."/>
            <person name="Yin T."/>
            <person name="Chalot M."/>
            <person name="Henrissat B."/>
            <person name="Kuees U."/>
            <person name="Lucas S."/>
            <person name="Van de Peer Y."/>
            <person name="Podila G.K."/>
            <person name="Polle A."/>
            <person name="Pukkila P.J."/>
            <person name="Richardson P.M."/>
            <person name="Rouze P."/>
            <person name="Sanders I.R."/>
            <person name="Stajich J.E."/>
            <person name="Tunlid A."/>
            <person name="Tuskan G."/>
            <person name="Grigoriev I.V."/>
        </authorList>
    </citation>
    <scope>NUCLEOTIDE SEQUENCE [LARGE SCALE GENOMIC DNA]</scope>
    <source>
        <strain evidence="2">S238N-H82 / ATCC MYA-4686</strain>
    </source>
</reference>
<dbReference type="AlphaFoldDB" id="B0DQR3"/>
<sequence>MQTQISLYMLPAPPLRKLLDNVGFPVLRERVHRLNPGPQMVCTPRVEHHIRRRHMSNRRQTEKSS</sequence>
<gene>
    <name evidence="1" type="ORF">LACBIDRAFT_307692</name>
</gene>
<dbReference type="KEGG" id="lbc:LACBIDRAFT_307692"/>
<protein>
    <submittedName>
        <fullName evidence="1">Predicted protein</fullName>
    </submittedName>
</protein>
<dbReference type="RefSeq" id="XP_001886217.1">
    <property type="nucleotide sequence ID" value="XM_001886182.1"/>
</dbReference>
<name>B0DQR3_LACBS</name>
<evidence type="ECO:0000313" key="1">
    <source>
        <dbReference type="EMBL" id="EDR03076.1"/>
    </source>
</evidence>
<dbReference type="Proteomes" id="UP000001194">
    <property type="component" value="Unassembled WGS sequence"/>
</dbReference>
<evidence type="ECO:0000313" key="2">
    <source>
        <dbReference type="Proteomes" id="UP000001194"/>
    </source>
</evidence>
<accession>B0DQR3</accession>
<dbReference type="HOGENOM" id="CLU_2850107_0_0_1"/>
<keyword evidence="2" id="KW-1185">Reference proteome</keyword>
<organism evidence="2">
    <name type="scientific">Laccaria bicolor (strain S238N-H82 / ATCC MYA-4686)</name>
    <name type="common">Bicoloured deceiver</name>
    <name type="synonym">Laccaria laccata var. bicolor</name>
    <dbReference type="NCBI Taxonomy" id="486041"/>
    <lineage>
        <taxon>Eukaryota</taxon>
        <taxon>Fungi</taxon>
        <taxon>Dikarya</taxon>
        <taxon>Basidiomycota</taxon>
        <taxon>Agaricomycotina</taxon>
        <taxon>Agaricomycetes</taxon>
        <taxon>Agaricomycetidae</taxon>
        <taxon>Agaricales</taxon>
        <taxon>Agaricineae</taxon>
        <taxon>Hydnangiaceae</taxon>
        <taxon>Laccaria</taxon>
    </lineage>
</organism>
<dbReference type="InParanoid" id="B0DQR3"/>
<proteinExistence type="predicted"/>
<dbReference type="EMBL" id="DS547126">
    <property type="protein sequence ID" value="EDR03076.1"/>
    <property type="molecule type" value="Genomic_DNA"/>
</dbReference>
<dbReference type="GeneID" id="6081945"/>